<dbReference type="Gene3D" id="3.40.50.150">
    <property type="entry name" value="Vaccinia Virus protein VP39"/>
    <property type="match status" value="1"/>
</dbReference>
<comment type="caution">
    <text evidence="4">The sequence shown here is derived from an EMBL/GenBank/DDBJ whole genome shotgun (WGS) entry which is preliminary data.</text>
</comment>
<gene>
    <name evidence="4" type="ORF">PCOR1329_LOCUS48822</name>
</gene>
<dbReference type="InterPro" id="IPR027484">
    <property type="entry name" value="PInositol-4-P-5-kinase_N"/>
</dbReference>
<dbReference type="InterPro" id="IPR027483">
    <property type="entry name" value="PInositol-4-P-4/5-kinase_C_sf"/>
</dbReference>
<dbReference type="Pfam" id="PF08123">
    <property type="entry name" value="DOT1"/>
    <property type="match status" value="1"/>
</dbReference>
<dbReference type="InterPro" id="IPR025789">
    <property type="entry name" value="DOT1_dom"/>
</dbReference>
<accession>A0ABN9UIF5</accession>
<sequence length="1263" mass="136427">MTYQNIQAKRGSSYSSTARLCQCHAVVPYAVATRVPRRASRGARVPCSPRVPASWFDLDCARGLPCAVGPRRLACWLHRCGFIFTIGYVFRNASQLIFRNLTAVTRPSASRNSAFSLIVLAASIQVGEAKSAFKSVRAAICSNASISAGVWRAMAEDVAAEEAPAVLVGPLSEEEFGPREAAFQEIFGDCGAEDAKAASLAERKASGLDKPGFTYHEIELQVINRLLNRIKADHGPLFENKGMFLDLGSGAGKACIAAGLLHPFEKVVGIDMLQSLTDMANKALAKYQEAQLPEGVVKPPVEFIQGDFVAEFEAKLDPLIPQVCVGVAAATFFEEDQLNAVTSLAKKMPDGSFLITVTRGLPEALVIDKDRHPAQRRAQAVKKALCVRGTDPDAVEIVSEPPENDPNGWTLLFCQEVQLIWGPATCFVYKKVPEEGGGEAPQDEAPAEPPVEQCAEPRESGAAAARGRGEELKHERLSPEGRAAREKYWGYYCGGIAKLFYDCCALYVARFCRGQRSVAFSLVEKNTLSSDLLVGAAVLPLEARARSAAKLATPAGEPLTVGLLRPTPCEVEVSLRERPLPEDSRLQDGWTATVHGAQALPGGVSDAVVEVRVYNEEVAAAQQCFRELHASAPHVLRSGAHSTCVARGRPASWEESFELATLKPEAREPFTKALEVALGRTVTQVEEETLFPAAMAEVSVKERSRVRLVFAQQLFPRFHIDQEDHGSYGLEHFPENDLLLAAPPFRGVAPGQGQGQPGVPPVLPGPPGPEQKRPVARQATLRFAEAFLKLNLAERWAMELRGALYELGGSSRTSAKQDAVARTSSAPGRLGGAPRSSQVVEQDAVVGRCHDMLRAIALERLQEHWISYDLQNQHASYSVFTADPTYRTKKAGLDANTAANQMQAAEVFARKGTRLSPRLSTSLRGPTDSRLPSTSHAAAGELRSETTHSLSEGLADRVARAVPLMITTLRSAERVTESLMRASSALCGEVAPSADYVERSRYTVPEGGCVYCFSPGPAALSFEAIGQAHLDRLRREAGGASDQAVRQELGDPFRPLKALSTNSKSGEVFLISADGGFIVKTISDAEANGLVEILPRYRDHVLNHPRSVLGRFVGLYCLELESGGGVRYVTVMQSVFKCPYPVHTTYDLKGSTYHRSAKQGESVRKDMDWIADGRRMELGAAQAKLLSQTHEQDTQMLSSCNVMDFSLLVGIAPVGAGDGSALADPPPPGCWPSHDGSHVYLLGIVDFLVGYGARKRAEHAIPG</sequence>
<keyword evidence="5" id="KW-1185">Reference proteome</keyword>
<dbReference type="CDD" id="cd00139">
    <property type="entry name" value="PIPKc"/>
    <property type="match status" value="1"/>
</dbReference>
<evidence type="ECO:0000313" key="5">
    <source>
        <dbReference type="Proteomes" id="UP001189429"/>
    </source>
</evidence>
<reference evidence="4" key="1">
    <citation type="submission" date="2023-10" db="EMBL/GenBank/DDBJ databases">
        <authorList>
            <person name="Chen Y."/>
            <person name="Shah S."/>
            <person name="Dougan E. K."/>
            <person name="Thang M."/>
            <person name="Chan C."/>
        </authorList>
    </citation>
    <scope>NUCLEOTIDE SEQUENCE [LARGE SCALE GENOMIC DNA]</scope>
</reference>
<feature type="compositionally biased region" description="Basic and acidic residues" evidence="2">
    <location>
        <begin position="467"/>
        <end position="478"/>
    </location>
</feature>
<protein>
    <recommendedName>
        <fullName evidence="3">PIPK domain-containing protein</fullName>
    </recommendedName>
</protein>
<feature type="region of interest" description="Disordered" evidence="2">
    <location>
        <begin position="812"/>
        <end position="836"/>
    </location>
</feature>
<dbReference type="PROSITE" id="PS51455">
    <property type="entry name" value="PIPK"/>
    <property type="match status" value="1"/>
</dbReference>
<dbReference type="Gene3D" id="3.30.800.10">
    <property type="entry name" value="Phosphatidylinositol Phosphate Kinase II Beta"/>
    <property type="match status" value="1"/>
</dbReference>
<feature type="domain" description="PIPK" evidence="3">
    <location>
        <begin position="950"/>
        <end position="1263"/>
    </location>
</feature>
<feature type="region of interest" description="Disordered" evidence="2">
    <location>
        <begin position="915"/>
        <end position="950"/>
    </location>
</feature>
<feature type="region of interest" description="Disordered" evidence="2">
    <location>
        <begin position="437"/>
        <end position="478"/>
    </location>
</feature>
<keyword evidence="1" id="KW-0418">Kinase</keyword>
<dbReference type="Pfam" id="PF01504">
    <property type="entry name" value="PIP5K"/>
    <property type="match status" value="1"/>
</dbReference>
<dbReference type="InterPro" id="IPR002498">
    <property type="entry name" value="PInositol-4-P-4/5-kinase_core"/>
</dbReference>
<dbReference type="Gene3D" id="3.30.810.10">
    <property type="entry name" value="2-Layer Sandwich"/>
    <property type="match status" value="1"/>
</dbReference>
<evidence type="ECO:0000256" key="2">
    <source>
        <dbReference type="SAM" id="MobiDB-lite"/>
    </source>
</evidence>
<keyword evidence="1" id="KW-0547">Nucleotide-binding</keyword>
<dbReference type="Proteomes" id="UP001189429">
    <property type="component" value="Unassembled WGS sequence"/>
</dbReference>
<name>A0ABN9UIF5_9DINO</name>
<feature type="compositionally biased region" description="Polar residues" evidence="2">
    <location>
        <begin position="812"/>
        <end position="826"/>
    </location>
</feature>
<keyword evidence="1" id="KW-0808">Transferase</keyword>
<evidence type="ECO:0000313" key="4">
    <source>
        <dbReference type="EMBL" id="CAK0859467.1"/>
    </source>
</evidence>
<dbReference type="PANTHER" id="PTHR23086">
    <property type="entry name" value="PHOSPHATIDYLINOSITOL-4-PHOSPHATE 5-KINASE"/>
    <property type="match status" value="1"/>
</dbReference>
<evidence type="ECO:0000256" key="1">
    <source>
        <dbReference type="PROSITE-ProRule" id="PRU00781"/>
    </source>
</evidence>
<keyword evidence="1" id="KW-0067">ATP-binding</keyword>
<dbReference type="PANTHER" id="PTHR23086:SF8">
    <property type="entry name" value="PHOSPHATIDYLINOSITOL 5-PHOSPHATE 4-KINASE, ISOFORM A"/>
    <property type="match status" value="1"/>
</dbReference>
<dbReference type="SUPFAM" id="SSF56104">
    <property type="entry name" value="SAICAR synthase-like"/>
    <property type="match status" value="1"/>
</dbReference>
<proteinExistence type="predicted"/>
<dbReference type="InterPro" id="IPR023610">
    <property type="entry name" value="PInositol-4/5-P-5/4-kinase"/>
</dbReference>
<dbReference type="SUPFAM" id="SSF53335">
    <property type="entry name" value="S-adenosyl-L-methionine-dependent methyltransferases"/>
    <property type="match status" value="1"/>
</dbReference>
<evidence type="ECO:0000259" key="3">
    <source>
        <dbReference type="PROSITE" id="PS51455"/>
    </source>
</evidence>
<organism evidence="4 5">
    <name type="scientific">Prorocentrum cordatum</name>
    <dbReference type="NCBI Taxonomy" id="2364126"/>
    <lineage>
        <taxon>Eukaryota</taxon>
        <taxon>Sar</taxon>
        <taxon>Alveolata</taxon>
        <taxon>Dinophyceae</taxon>
        <taxon>Prorocentrales</taxon>
        <taxon>Prorocentraceae</taxon>
        <taxon>Prorocentrum</taxon>
    </lineage>
</organism>
<dbReference type="InterPro" id="IPR029063">
    <property type="entry name" value="SAM-dependent_MTases_sf"/>
</dbReference>
<feature type="compositionally biased region" description="Pro residues" evidence="2">
    <location>
        <begin position="758"/>
        <end position="769"/>
    </location>
</feature>
<dbReference type="EMBL" id="CAUYUJ010015904">
    <property type="protein sequence ID" value="CAK0859467.1"/>
    <property type="molecule type" value="Genomic_DNA"/>
</dbReference>
<feature type="region of interest" description="Disordered" evidence="2">
    <location>
        <begin position="747"/>
        <end position="773"/>
    </location>
</feature>
<feature type="non-terminal residue" evidence="4">
    <location>
        <position position="1263"/>
    </location>
</feature>
<feature type="compositionally biased region" description="Polar residues" evidence="2">
    <location>
        <begin position="918"/>
        <end position="936"/>
    </location>
</feature>
<dbReference type="SMART" id="SM00330">
    <property type="entry name" value="PIPKc"/>
    <property type="match status" value="1"/>
</dbReference>
<dbReference type="CDD" id="cd02440">
    <property type="entry name" value="AdoMet_MTases"/>
    <property type="match status" value="1"/>
</dbReference>